<dbReference type="GO" id="GO:0000049">
    <property type="term" value="F:tRNA binding"/>
    <property type="evidence" value="ECO:0007669"/>
    <property type="project" value="UniProtKB-UniRule"/>
</dbReference>
<reference evidence="11" key="1">
    <citation type="submission" date="2016-10" db="EMBL/GenBank/DDBJ databases">
        <authorList>
            <person name="Varghese N."/>
            <person name="Submissions S."/>
        </authorList>
    </citation>
    <scope>NUCLEOTIDE SEQUENCE [LARGE SCALE GENOMIC DNA]</scope>
    <source>
        <strain evidence="11">DSM 21632</strain>
    </source>
</reference>
<evidence type="ECO:0000256" key="2">
    <source>
        <dbReference type="ARBA" id="ARBA00022555"/>
    </source>
</evidence>
<protein>
    <recommendedName>
        <fullName evidence="7">Small ribosomal subunit protein uS7</fullName>
    </recommendedName>
</protein>
<keyword evidence="2 7" id="KW-0820">tRNA-binding</keyword>
<dbReference type="InterPro" id="IPR020606">
    <property type="entry name" value="Ribosomal_uS7_CS"/>
</dbReference>
<keyword evidence="5 7" id="KW-0689">Ribosomal protein</keyword>
<evidence type="ECO:0000256" key="5">
    <source>
        <dbReference type="ARBA" id="ARBA00022980"/>
    </source>
</evidence>
<evidence type="ECO:0000256" key="8">
    <source>
        <dbReference type="RuleBase" id="RU003619"/>
    </source>
</evidence>
<dbReference type="RefSeq" id="WP_091275146.1">
    <property type="nucleotide sequence ID" value="NZ_FNDK01000020.1"/>
</dbReference>
<name>A0A1G8HJK3_9BACI</name>
<comment type="similarity">
    <text evidence="1 7 8">Belongs to the universal ribosomal protein uS7 family.</text>
</comment>
<keyword evidence="4 7" id="KW-0694">RNA-binding</keyword>
<dbReference type="Pfam" id="PF00177">
    <property type="entry name" value="Ribosomal_S7"/>
    <property type="match status" value="1"/>
</dbReference>
<evidence type="ECO:0000256" key="6">
    <source>
        <dbReference type="ARBA" id="ARBA00023274"/>
    </source>
</evidence>
<evidence type="ECO:0000259" key="9">
    <source>
        <dbReference type="Pfam" id="PF00177"/>
    </source>
</evidence>
<gene>
    <name evidence="7" type="primary">rpsG</name>
    <name evidence="10" type="ORF">SAMN05192534_12036</name>
</gene>
<dbReference type="PANTHER" id="PTHR11205">
    <property type="entry name" value="RIBOSOMAL PROTEIN S7"/>
    <property type="match status" value="1"/>
</dbReference>
<proteinExistence type="inferred from homology"/>
<keyword evidence="6 7" id="KW-0687">Ribonucleoprotein</keyword>
<dbReference type="InterPro" id="IPR000235">
    <property type="entry name" value="Ribosomal_uS7"/>
</dbReference>
<evidence type="ECO:0000256" key="7">
    <source>
        <dbReference type="HAMAP-Rule" id="MF_00480"/>
    </source>
</evidence>
<comment type="subunit">
    <text evidence="7">Part of the 30S ribosomal subunit. Contacts proteins S9 and S11.</text>
</comment>
<keyword evidence="11" id="KW-1185">Reference proteome</keyword>
<evidence type="ECO:0000313" key="10">
    <source>
        <dbReference type="EMBL" id="SDI06742.1"/>
    </source>
</evidence>
<dbReference type="CDD" id="cd14869">
    <property type="entry name" value="uS7_Bacteria"/>
    <property type="match status" value="1"/>
</dbReference>
<evidence type="ECO:0000256" key="4">
    <source>
        <dbReference type="ARBA" id="ARBA00022884"/>
    </source>
</evidence>
<dbReference type="Gene3D" id="1.10.455.10">
    <property type="entry name" value="Ribosomal protein S7 domain"/>
    <property type="match status" value="1"/>
</dbReference>
<dbReference type="NCBIfam" id="TIGR01029">
    <property type="entry name" value="rpsG_bact"/>
    <property type="match status" value="1"/>
</dbReference>
<dbReference type="GO" id="GO:0006412">
    <property type="term" value="P:translation"/>
    <property type="evidence" value="ECO:0007669"/>
    <property type="project" value="UniProtKB-UniRule"/>
</dbReference>
<dbReference type="InterPro" id="IPR005717">
    <property type="entry name" value="Ribosomal_uS7_bac/org-type"/>
</dbReference>
<dbReference type="GO" id="GO:0003735">
    <property type="term" value="F:structural constituent of ribosome"/>
    <property type="evidence" value="ECO:0007669"/>
    <property type="project" value="InterPro"/>
</dbReference>
<dbReference type="SUPFAM" id="SSF47973">
    <property type="entry name" value="Ribosomal protein S7"/>
    <property type="match status" value="1"/>
</dbReference>
<dbReference type="FunFam" id="1.10.455.10:FF:000001">
    <property type="entry name" value="30S ribosomal protein S7"/>
    <property type="match status" value="1"/>
</dbReference>
<accession>A0A1G8HJK3</accession>
<dbReference type="Proteomes" id="UP000199163">
    <property type="component" value="Unassembled WGS sequence"/>
</dbReference>
<evidence type="ECO:0000313" key="11">
    <source>
        <dbReference type="Proteomes" id="UP000199163"/>
    </source>
</evidence>
<dbReference type="GO" id="GO:0019843">
    <property type="term" value="F:rRNA binding"/>
    <property type="evidence" value="ECO:0007669"/>
    <property type="project" value="UniProtKB-UniRule"/>
</dbReference>
<dbReference type="GO" id="GO:0015935">
    <property type="term" value="C:small ribosomal subunit"/>
    <property type="evidence" value="ECO:0007669"/>
    <property type="project" value="InterPro"/>
</dbReference>
<organism evidence="10 11">
    <name type="scientific">Alteribacillus persepolensis</name>
    <dbReference type="NCBI Taxonomy" id="568899"/>
    <lineage>
        <taxon>Bacteria</taxon>
        <taxon>Bacillati</taxon>
        <taxon>Bacillota</taxon>
        <taxon>Bacilli</taxon>
        <taxon>Bacillales</taxon>
        <taxon>Bacillaceae</taxon>
        <taxon>Alteribacillus</taxon>
    </lineage>
</organism>
<feature type="domain" description="Small ribosomal subunit protein uS7" evidence="9">
    <location>
        <begin position="2"/>
        <end position="149"/>
    </location>
</feature>
<dbReference type="PROSITE" id="PS00052">
    <property type="entry name" value="RIBOSOMAL_S7"/>
    <property type="match status" value="1"/>
</dbReference>
<dbReference type="InterPro" id="IPR036823">
    <property type="entry name" value="Ribosomal_uS7_dom_sf"/>
</dbReference>
<evidence type="ECO:0000256" key="1">
    <source>
        <dbReference type="ARBA" id="ARBA00007151"/>
    </source>
</evidence>
<dbReference type="HAMAP" id="MF_00480_B">
    <property type="entry name" value="Ribosomal_uS7_B"/>
    <property type="match status" value="1"/>
</dbReference>
<dbReference type="AlphaFoldDB" id="A0A1G8HJK3"/>
<dbReference type="InterPro" id="IPR023798">
    <property type="entry name" value="Ribosomal_uS7_dom"/>
</dbReference>
<evidence type="ECO:0000256" key="3">
    <source>
        <dbReference type="ARBA" id="ARBA00022730"/>
    </source>
</evidence>
<dbReference type="OrthoDB" id="9807653at2"/>
<dbReference type="EMBL" id="FNDK01000020">
    <property type="protein sequence ID" value="SDI06742.1"/>
    <property type="molecule type" value="Genomic_DNA"/>
</dbReference>
<keyword evidence="3 7" id="KW-0699">rRNA-binding</keyword>
<dbReference type="PIRSF" id="PIRSF002122">
    <property type="entry name" value="RPS7p_RPS7a_RPS5e_RPS7o"/>
    <property type="match status" value="1"/>
</dbReference>
<dbReference type="STRING" id="568899.SAMN05192534_12036"/>
<comment type="function">
    <text evidence="7">One of the primary rRNA binding proteins, it binds directly to 16S rRNA where it nucleates assembly of the head domain of the 30S subunit. Is located at the subunit interface close to the decoding center, probably blocks exit of the E-site tRNA.</text>
</comment>
<sequence length="156" mass="17970">MPRKGPVPRRDVLPDPIYNSKLVTRLINRIMLDGKKGKAQHILYNAFDIVRERSGQEPMEVFDQAMKNVMPVLEVKARRVGGANYQVPIEVKPDRRTTLGLRWVVSYARLRGEKTMEERLANEILDAANNTGSAVKKREDTHRMAEANKAFAHYRW</sequence>